<comment type="caution">
    <text evidence="2">The sequence shown here is derived from an EMBL/GenBank/DDBJ whole genome shotgun (WGS) entry which is preliminary data.</text>
</comment>
<dbReference type="EMBL" id="JACYFG010000060">
    <property type="protein sequence ID" value="MBD5782347.1"/>
    <property type="molecule type" value="Genomic_DNA"/>
</dbReference>
<protein>
    <submittedName>
        <fullName evidence="2">tRNA cyclic N6-threonylcarbamoyladenosine(37) synthase TcdA</fullName>
    </submittedName>
</protein>
<evidence type="ECO:0000313" key="2">
    <source>
        <dbReference type="EMBL" id="MBD5782347.1"/>
    </source>
</evidence>
<dbReference type="GO" id="GO:0008641">
    <property type="term" value="F:ubiquitin-like modifier activating enzyme activity"/>
    <property type="evidence" value="ECO:0007669"/>
    <property type="project" value="InterPro"/>
</dbReference>
<evidence type="ECO:0000259" key="1">
    <source>
        <dbReference type="Pfam" id="PF00899"/>
    </source>
</evidence>
<dbReference type="CDD" id="cd00755">
    <property type="entry name" value="YgdL_like"/>
    <property type="match status" value="1"/>
</dbReference>
<dbReference type="NCBIfam" id="NF011696">
    <property type="entry name" value="PRK15116.1"/>
    <property type="match status" value="1"/>
</dbReference>
<gene>
    <name evidence="2" type="primary">tcdA</name>
    <name evidence="2" type="ORF">IEN85_22800</name>
</gene>
<dbReference type="InterPro" id="IPR045886">
    <property type="entry name" value="ThiF/MoeB/HesA"/>
</dbReference>
<dbReference type="Pfam" id="PF00899">
    <property type="entry name" value="ThiF"/>
    <property type="match status" value="1"/>
</dbReference>
<proteinExistence type="predicted"/>
<sequence>MAETQANYDFRFGGIGRLYGAAALQRFRAAHVCIVGIGGVGSWIVEALARSGIGKLTLVDLDDICESNINRQIHALDGLIGASKIETMAQRCRAINPECEVSTLHTFLTAKNVDEILAAGFDYVVDAIDSTNHKVALIAACKQSETPVLTIGGAGGRIDPTQVQICDLARSINDQLLKRVRKQLRQQHGFPRQKKRKFHIDCVFSPEEPLYPESCDIDGEEELGSKSVRLDCSSGYGAATHLTGTFGFFAASQVLKSLAGIEAGSE</sequence>
<reference evidence="2" key="1">
    <citation type="submission" date="2020-09" db="EMBL/GenBank/DDBJ databases">
        <title>Pelagicoccus enzymogenes sp. nov. with an EPS production, isolated from marine sediment.</title>
        <authorList>
            <person name="Feng X."/>
        </authorList>
    </citation>
    <scope>NUCLEOTIDE SEQUENCE</scope>
    <source>
        <strain evidence="2">NFK12</strain>
    </source>
</reference>
<keyword evidence="3" id="KW-1185">Reference proteome</keyword>
<accession>A0A927FC82</accession>
<dbReference type="InterPro" id="IPR000594">
    <property type="entry name" value="ThiF_NAD_FAD-bd"/>
</dbReference>
<dbReference type="SUPFAM" id="SSF69572">
    <property type="entry name" value="Activating enzymes of the ubiquitin-like proteins"/>
    <property type="match status" value="1"/>
</dbReference>
<name>A0A927FC82_9BACT</name>
<dbReference type="GO" id="GO:0061504">
    <property type="term" value="P:cyclic threonylcarbamoyladenosine biosynthetic process"/>
    <property type="evidence" value="ECO:0007669"/>
    <property type="project" value="TreeGrafter"/>
</dbReference>
<feature type="domain" description="THIF-type NAD/FAD binding fold" evidence="1">
    <location>
        <begin position="18"/>
        <end position="261"/>
    </location>
</feature>
<organism evidence="2 3">
    <name type="scientific">Pelagicoccus enzymogenes</name>
    <dbReference type="NCBI Taxonomy" id="2773457"/>
    <lineage>
        <taxon>Bacteria</taxon>
        <taxon>Pseudomonadati</taxon>
        <taxon>Verrucomicrobiota</taxon>
        <taxon>Opitutia</taxon>
        <taxon>Puniceicoccales</taxon>
        <taxon>Pelagicoccaceae</taxon>
        <taxon>Pelagicoccus</taxon>
    </lineage>
</organism>
<dbReference type="InterPro" id="IPR035985">
    <property type="entry name" value="Ubiquitin-activating_enz"/>
</dbReference>
<dbReference type="PANTHER" id="PTHR43267:SF1">
    <property type="entry name" value="TRNA THREONYLCARBAMOYLADENOSINE DEHYDRATASE"/>
    <property type="match status" value="1"/>
</dbReference>
<dbReference type="PANTHER" id="PTHR43267">
    <property type="entry name" value="TRNA THREONYLCARBAMOYLADENOSINE DEHYDRATASE"/>
    <property type="match status" value="1"/>
</dbReference>
<dbReference type="Gene3D" id="3.40.50.720">
    <property type="entry name" value="NAD(P)-binding Rossmann-like Domain"/>
    <property type="match status" value="1"/>
</dbReference>
<dbReference type="Proteomes" id="UP000622317">
    <property type="component" value="Unassembled WGS sequence"/>
</dbReference>
<dbReference type="RefSeq" id="WP_191619427.1">
    <property type="nucleotide sequence ID" value="NZ_JACYFG010000060.1"/>
</dbReference>
<evidence type="ECO:0000313" key="3">
    <source>
        <dbReference type="Proteomes" id="UP000622317"/>
    </source>
</evidence>
<dbReference type="GO" id="GO:0061503">
    <property type="term" value="F:tRNA threonylcarbamoyladenosine dehydratase"/>
    <property type="evidence" value="ECO:0007669"/>
    <property type="project" value="TreeGrafter"/>
</dbReference>
<dbReference type="AlphaFoldDB" id="A0A927FC82"/>